<accession>A0A2W6NMY8</accession>
<proteinExistence type="predicted"/>
<reference evidence="4 5" key="1">
    <citation type="submission" date="2018-06" db="EMBL/GenBank/DDBJ databases">
        <title>Isolation of heavy metals resistant Paenibacillus silvae NC2 from Gold-Copper mine in ZiJin, China.</title>
        <authorList>
            <person name="Xu J."/>
            <person name="Mazhar H.S."/>
            <person name="Rensing C."/>
        </authorList>
    </citation>
    <scope>NUCLEOTIDE SEQUENCE [LARGE SCALE GENOMIC DNA]</scope>
    <source>
        <strain evidence="4 5">NC2</strain>
    </source>
</reference>
<evidence type="ECO:0000313" key="5">
    <source>
        <dbReference type="Proteomes" id="UP000249204"/>
    </source>
</evidence>
<evidence type="ECO:0000313" key="4">
    <source>
        <dbReference type="EMBL" id="PZT57197.1"/>
    </source>
</evidence>
<protein>
    <submittedName>
        <fullName evidence="4">TetR family transcriptional regulator</fullName>
    </submittedName>
</protein>
<dbReference type="EMBL" id="QKWW01000010">
    <property type="protein sequence ID" value="PZT57197.1"/>
    <property type="molecule type" value="Genomic_DNA"/>
</dbReference>
<dbReference type="AlphaFoldDB" id="A0A2W6NMY8"/>
<gene>
    <name evidence="4" type="ORF">DN757_03455</name>
</gene>
<name>A0A2W6NMY8_9BACL</name>
<keyword evidence="1 2" id="KW-0238">DNA-binding</keyword>
<dbReference type="Proteomes" id="UP000249204">
    <property type="component" value="Unassembled WGS sequence"/>
</dbReference>
<dbReference type="Pfam" id="PF00440">
    <property type="entry name" value="TetR_N"/>
    <property type="match status" value="1"/>
</dbReference>
<dbReference type="InterPro" id="IPR001647">
    <property type="entry name" value="HTH_TetR"/>
</dbReference>
<organism evidence="4 5">
    <name type="scientific">Paenibacillus silvae</name>
    <dbReference type="NCBI Taxonomy" id="1325358"/>
    <lineage>
        <taxon>Bacteria</taxon>
        <taxon>Bacillati</taxon>
        <taxon>Bacillota</taxon>
        <taxon>Bacilli</taxon>
        <taxon>Bacillales</taxon>
        <taxon>Paenibacillaceae</taxon>
        <taxon>Paenibacillus</taxon>
    </lineage>
</organism>
<feature type="DNA-binding region" description="H-T-H motif" evidence="2">
    <location>
        <begin position="35"/>
        <end position="54"/>
    </location>
</feature>
<dbReference type="GO" id="GO:0003677">
    <property type="term" value="F:DNA binding"/>
    <property type="evidence" value="ECO:0007669"/>
    <property type="project" value="UniProtKB-UniRule"/>
</dbReference>
<sequence>MMKRTLRHLKKEATEKALAGAAFNLTLEHGLDGFTVEDLVQQVGCSRRTFANYFTCKEEAVALGALSVPNTAELEQLLTQLPDHATLLEIMYELVKMQLTSELIGRLHQLVILSRTYPVLEPHYLAAMHRLQTQAQETLLDLSNGQYDEIYTYLLISAIYGTVLPLIEGRLNVCLPGQQIAANAASDAVPFEQFMETVFDHLRKGF</sequence>
<dbReference type="PROSITE" id="PS50977">
    <property type="entry name" value="HTH_TETR_2"/>
    <property type="match status" value="1"/>
</dbReference>
<evidence type="ECO:0000256" key="2">
    <source>
        <dbReference type="PROSITE-ProRule" id="PRU00335"/>
    </source>
</evidence>
<comment type="caution">
    <text evidence="4">The sequence shown here is derived from an EMBL/GenBank/DDBJ whole genome shotgun (WGS) entry which is preliminary data.</text>
</comment>
<feature type="domain" description="HTH tetR-type" evidence="3">
    <location>
        <begin position="12"/>
        <end position="72"/>
    </location>
</feature>
<evidence type="ECO:0000259" key="3">
    <source>
        <dbReference type="PROSITE" id="PS50977"/>
    </source>
</evidence>
<dbReference type="Gene3D" id="1.10.357.10">
    <property type="entry name" value="Tetracycline Repressor, domain 2"/>
    <property type="match status" value="1"/>
</dbReference>
<dbReference type="SUPFAM" id="SSF46689">
    <property type="entry name" value="Homeodomain-like"/>
    <property type="match status" value="1"/>
</dbReference>
<evidence type="ECO:0000256" key="1">
    <source>
        <dbReference type="ARBA" id="ARBA00023125"/>
    </source>
</evidence>
<dbReference type="InterPro" id="IPR009057">
    <property type="entry name" value="Homeodomain-like_sf"/>
</dbReference>